<sequence>MVFKDPDFRGLDVWQSDVSDWGSLIAHRLQTPHQYIKVPESYKKSDNIIGLLSLDGSKVHTMSVASSRSSGFSDERS</sequence>
<dbReference type="VEuPathDB" id="FungiDB:C8Q69DRAFT_219252"/>
<accession>A0A443HZJ4</accession>
<reference evidence="1 2" key="1">
    <citation type="journal article" date="2018" name="Front. Microbiol.">
        <title>Genomic and genetic insights into a cosmopolitan fungus, Paecilomyces variotii (Eurotiales).</title>
        <authorList>
            <person name="Urquhart A.S."/>
            <person name="Mondo S.J."/>
            <person name="Makela M.R."/>
            <person name="Hane J.K."/>
            <person name="Wiebenga A."/>
            <person name="He G."/>
            <person name="Mihaltcheva S."/>
            <person name="Pangilinan J."/>
            <person name="Lipzen A."/>
            <person name="Barry K."/>
            <person name="de Vries R.P."/>
            <person name="Grigoriev I.V."/>
            <person name="Idnurm A."/>
        </authorList>
    </citation>
    <scope>NUCLEOTIDE SEQUENCE [LARGE SCALE GENOMIC DNA]</scope>
    <source>
        <strain evidence="1 2">CBS 101075</strain>
    </source>
</reference>
<dbReference type="Proteomes" id="UP000283841">
    <property type="component" value="Unassembled WGS sequence"/>
</dbReference>
<organism evidence="1 2">
    <name type="scientific">Byssochlamys spectabilis</name>
    <name type="common">Paecilomyces variotii</name>
    <dbReference type="NCBI Taxonomy" id="264951"/>
    <lineage>
        <taxon>Eukaryota</taxon>
        <taxon>Fungi</taxon>
        <taxon>Dikarya</taxon>
        <taxon>Ascomycota</taxon>
        <taxon>Pezizomycotina</taxon>
        <taxon>Eurotiomycetes</taxon>
        <taxon>Eurotiomycetidae</taxon>
        <taxon>Eurotiales</taxon>
        <taxon>Thermoascaceae</taxon>
        <taxon>Paecilomyces</taxon>
    </lineage>
</organism>
<name>A0A443HZJ4_BYSSP</name>
<dbReference type="EMBL" id="RCNU01000003">
    <property type="protein sequence ID" value="RWQ97184.1"/>
    <property type="molecule type" value="Genomic_DNA"/>
</dbReference>
<comment type="caution">
    <text evidence="1">The sequence shown here is derived from an EMBL/GenBank/DDBJ whole genome shotgun (WGS) entry which is preliminary data.</text>
</comment>
<evidence type="ECO:0000313" key="1">
    <source>
        <dbReference type="EMBL" id="RWQ97184.1"/>
    </source>
</evidence>
<dbReference type="RefSeq" id="XP_028486829.1">
    <property type="nucleotide sequence ID" value="XM_028626277.1"/>
</dbReference>
<gene>
    <name evidence="1" type="ORF">C8Q69DRAFT_219252</name>
</gene>
<dbReference type="AlphaFoldDB" id="A0A443HZJ4"/>
<dbReference type="STRING" id="264951.A0A443HZJ4"/>
<dbReference type="GeneID" id="39595554"/>
<protein>
    <submittedName>
        <fullName evidence="1">Uncharacterized protein</fullName>
    </submittedName>
</protein>
<proteinExistence type="predicted"/>
<keyword evidence="2" id="KW-1185">Reference proteome</keyword>
<evidence type="ECO:0000313" key="2">
    <source>
        <dbReference type="Proteomes" id="UP000283841"/>
    </source>
</evidence>